<name>A0A0E0LZV2_ORYPU</name>
<organism evidence="1">
    <name type="scientific">Oryza punctata</name>
    <name type="common">Red rice</name>
    <dbReference type="NCBI Taxonomy" id="4537"/>
    <lineage>
        <taxon>Eukaryota</taxon>
        <taxon>Viridiplantae</taxon>
        <taxon>Streptophyta</taxon>
        <taxon>Embryophyta</taxon>
        <taxon>Tracheophyta</taxon>
        <taxon>Spermatophyta</taxon>
        <taxon>Magnoliopsida</taxon>
        <taxon>Liliopsida</taxon>
        <taxon>Poales</taxon>
        <taxon>Poaceae</taxon>
        <taxon>BOP clade</taxon>
        <taxon>Oryzoideae</taxon>
        <taxon>Oryzeae</taxon>
        <taxon>Oryzinae</taxon>
        <taxon>Oryza</taxon>
    </lineage>
</organism>
<sequence>MVLIVCGITHPGAQNLPRTHSALAIEPDPGRQGACASELAAYAAAGDFLPMQDGYFVRCRDVYIVVDWGTTPLGRLPTPPPGDFLPCRTATSSPTGC</sequence>
<evidence type="ECO:0000313" key="2">
    <source>
        <dbReference type="Proteomes" id="UP000026962"/>
    </source>
</evidence>
<dbReference type="Proteomes" id="UP000026962">
    <property type="component" value="Chromosome 9"/>
</dbReference>
<protein>
    <submittedName>
        <fullName evidence="1">Uncharacterized protein</fullName>
    </submittedName>
</protein>
<proteinExistence type="predicted"/>
<dbReference type="AlphaFoldDB" id="A0A0E0LZV2"/>
<dbReference type="EnsemblPlants" id="OPUNC09G05030.1">
    <property type="protein sequence ID" value="OPUNC09G05030.1"/>
    <property type="gene ID" value="OPUNC09G05030"/>
</dbReference>
<evidence type="ECO:0000313" key="1">
    <source>
        <dbReference type="EnsemblPlants" id="OPUNC09G05030.1"/>
    </source>
</evidence>
<accession>A0A0E0LZV2</accession>
<reference evidence="1" key="1">
    <citation type="submission" date="2015-04" db="UniProtKB">
        <authorList>
            <consortium name="EnsemblPlants"/>
        </authorList>
    </citation>
    <scope>IDENTIFICATION</scope>
</reference>
<keyword evidence="2" id="KW-1185">Reference proteome</keyword>
<reference evidence="1" key="2">
    <citation type="submission" date="2018-05" db="EMBL/GenBank/DDBJ databases">
        <title>OpunRS2 (Oryza punctata Reference Sequence Version 2).</title>
        <authorList>
            <person name="Zhang J."/>
            <person name="Kudrna D."/>
            <person name="Lee S."/>
            <person name="Talag J."/>
            <person name="Welchert J."/>
            <person name="Wing R.A."/>
        </authorList>
    </citation>
    <scope>NUCLEOTIDE SEQUENCE [LARGE SCALE GENOMIC DNA]</scope>
</reference>
<dbReference type="Gramene" id="OPUNC09G05030.1">
    <property type="protein sequence ID" value="OPUNC09G05030.1"/>
    <property type="gene ID" value="OPUNC09G05030"/>
</dbReference>
<dbReference type="HOGENOM" id="CLU_2350401_0_0_1"/>